<dbReference type="GO" id="GO:0000156">
    <property type="term" value="F:phosphorelay response regulator activity"/>
    <property type="evidence" value="ECO:0007669"/>
    <property type="project" value="TreeGrafter"/>
</dbReference>
<dbReference type="GO" id="GO:0005829">
    <property type="term" value="C:cytosol"/>
    <property type="evidence" value="ECO:0007669"/>
    <property type="project" value="TreeGrafter"/>
</dbReference>
<dbReference type="FunFam" id="1.10.10.10:FF:000005">
    <property type="entry name" value="Two-component system response regulator"/>
    <property type="match status" value="1"/>
</dbReference>
<dbReference type="SUPFAM" id="SSF52172">
    <property type="entry name" value="CheY-like"/>
    <property type="match status" value="1"/>
</dbReference>
<feature type="domain" description="Response regulatory" evidence="8">
    <location>
        <begin position="5"/>
        <end position="119"/>
    </location>
</feature>
<dbReference type="Gene3D" id="1.10.10.10">
    <property type="entry name" value="Winged helix-like DNA-binding domain superfamily/Winged helix DNA-binding domain"/>
    <property type="match status" value="1"/>
</dbReference>
<sequence length="232" mass="25872">MAWVRVLVVEDDRSAAETLRRMLIAEGWAVEVTGNGVDGYECATAHHFDAILLDIMMPGLNGYEVVRNLRRAQVWTPVLMVSAKDGDYDQIDAFDFGADDYITKPFSFALLTARLRALVRRGAPERPAVLTAGSLTLDPATHQVTRRDQAVTLTPREYGMLEFLMRKKGTVVSKSEVLRSVWDANYRGDDNIVEVYVSYLRKRIDVPFGCKAIQTVRGVGYLLADDGGDPEV</sequence>
<evidence type="ECO:0000259" key="9">
    <source>
        <dbReference type="PROSITE" id="PS51755"/>
    </source>
</evidence>
<evidence type="ECO:0000256" key="4">
    <source>
        <dbReference type="ARBA" id="ARBA00023125"/>
    </source>
</evidence>
<evidence type="ECO:0000256" key="1">
    <source>
        <dbReference type="ARBA" id="ARBA00022553"/>
    </source>
</evidence>
<gene>
    <name evidence="10" type="ORF">SAMN05445060_2644</name>
</gene>
<dbReference type="GO" id="GO:0032993">
    <property type="term" value="C:protein-DNA complex"/>
    <property type="evidence" value="ECO:0007669"/>
    <property type="project" value="TreeGrafter"/>
</dbReference>
<evidence type="ECO:0000313" key="10">
    <source>
        <dbReference type="EMBL" id="SIS09408.1"/>
    </source>
</evidence>
<dbReference type="Pfam" id="PF00486">
    <property type="entry name" value="Trans_reg_C"/>
    <property type="match status" value="1"/>
</dbReference>
<feature type="DNA-binding region" description="OmpR/PhoB-type" evidence="7">
    <location>
        <begin position="127"/>
        <end position="225"/>
    </location>
</feature>
<dbReference type="AlphaFoldDB" id="A0A1N7GA47"/>
<organism evidence="10 11">
    <name type="scientific">Williamsia sterculiae</name>
    <dbReference type="NCBI Taxonomy" id="1344003"/>
    <lineage>
        <taxon>Bacteria</taxon>
        <taxon>Bacillati</taxon>
        <taxon>Actinomycetota</taxon>
        <taxon>Actinomycetes</taxon>
        <taxon>Mycobacteriales</taxon>
        <taxon>Nocardiaceae</taxon>
        <taxon>Williamsia</taxon>
    </lineage>
</organism>
<evidence type="ECO:0000256" key="5">
    <source>
        <dbReference type="ARBA" id="ARBA00023163"/>
    </source>
</evidence>
<dbReference type="EMBL" id="FTNT01000007">
    <property type="protein sequence ID" value="SIS09408.1"/>
    <property type="molecule type" value="Genomic_DNA"/>
</dbReference>
<dbReference type="PROSITE" id="PS51755">
    <property type="entry name" value="OMPR_PHOB"/>
    <property type="match status" value="1"/>
</dbReference>
<dbReference type="SMART" id="SM00862">
    <property type="entry name" value="Trans_reg_C"/>
    <property type="match status" value="1"/>
</dbReference>
<dbReference type="Gene3D" id="3.40.50.2300">
    <property type="match status" value="1"/>
</dbReference>
<keyword evidence="1 6" id="KW-0597">Phosphoprotein</keyword>
<feature type="domain" description="OmpR/PhoB-type" evidence="9">
    <location>
        <begin position="127"/>
        <end position="225"/>
    </location>
</feature>
<keyword evidence="2" id="KW-0902">Two-component regulatory system</keyword>
<evidence type="ECO:0000313" key="11">
    <source>
        <dbReference type="Proteomes" id="UP000186218"/>
    </source>
</evidence>
<evidence type="ECO:0000256" key="2">
    <source>
        <dbReference type="ARBA" id="ARBA00023012"/>
    </source>
</evidence>
<dbReference type="CDD" id="cd00383">
    <property type="entry name" value="trans_reg_C"/>
    <property type="match status" value="1"/>
</dbReference>
<proteinExistence type="predicted"/>
<dbReference type="SMART" id="SM00448">
    <property type="entry name" value="REC"/>
    <property type="match status" value="1"/>
</dbReference>
<dbReference type="InterPro" id="IPR001867">
    <property type="entry name" value="OmpR/PhoB-type_DNA-bd"/>
</dbReference>
<keyword evidence="11" id="KW-1185">Reference proteome</keyword>
<dbReference type="InterPro" id="IPR011006">
    <property type="entry name" value="CheY-like_superfamily"/>
</dbReference>
<keyword evidence="4 7" id="KW-0238">DNA-binding</keyword>
<keyword evidence="3" id="KW-0805">Transcription regulation</keyword>
<dbReference type="InterPro" id="IPR001789">
    <property type="entry name" value="Sig_transdc_resp-reg_receiver"/>
</dbReference>
<dbReference type="GO" id="GO:0006355">
    <property type="term" value="P:regulation of DNA-templated transcription"/>
    <property type="evidence" value="ECO:0007669"/>
    <property type="project" value="InterPro"/>
</dbReference>
<protein>
    <submittedName>
        <fullName evidence="10">Two-component system, OmpR family, response regulator</fullName>
    </submittedName>
</protein>
<dbReference type="PANTHER" id="PTHR48111:SF1">
    <property type="entry name" value="TWO-COMPONENT RESPONSE REGULATOR ORR33"/>
    <property type="match status" value="1"/>
</dbReference>
<evidence type="ECO:0000256" key="3">
    <source>
        <dbReference type="ARBA" id="ARBA00023015"/>
    </source>
</evidence>
<keyword evidence="5" id="KW-0804">Transcription</keyword>
<dbReference type="GO" id="GO:0000976">
    <property type="term" value="F:transcription cis-regulatory region binding"/>
    <property type="evidence" value="ECO:0007669"/>
    <property type="project" value="TreeGrafter"/>
</dbReference>
<evidence type="ECO:0000259" key="8">
    <source>
        <dbReference type="PROSITE" id="PS50110"/>
    </source>
</evidence>
<accession>A0A1N7GA47</accession>
<dbReference type="InterPro" id="IPR036388">
    <property type="entry name" value="WH-like_DNA-bd_sf"/>
</dbReference>
<feature type="modified residue" description="4-aspartylphosphate" evidence="6">
    <location>
        <position position="54"/>
    </location>
</feature>
<evidence type="ECO:0000256" key="7">
    <source>
        <dbReference type="PROSITE-ProRule" id="PRU01091"/>
    </source>
</evidence>
<dbReference type="Pfam" id="PF00072">
    <property type="entry name" value="Response_reg"/>
    <property type="match status" value="1"/>
</dbReference>
<dbReference type="PROSITE" id="PS50110">
    <property type="entry name" value="RESPONSE_REGULATORY"/>
    <property type="match status" value="1"/>
</dbReference>
<dbReference type="PANTHER" id="PTHR48111">
    <property type="entry name" value="REGULATOR OF RPOS"/>
    <property type="match status" value="1"/>
</dbReference>
<reference evidence="10 11" key="1">
    <citation type="submission" date="2017-01" db="EMBL/GenBank/DDBJ databases">
        <authorList>
            <person name="Mah S.A."/>
            <person name="Swanson W.J."/>
            <person name="Moy G.W."/>
            <person name="Vacquier V.D."/>
        </authorList>
    </citation>
    <scope>NUCLEOTIDE SEQUENCE [LARGE SCALE GENOMIC DNA]</scope>
    <source>
        <strain evidence="10 11">CPCC 203464</strain>
    </source>
</reference>
<dbReference type="Gene3D" id="6.10.250.690">
    <property type="match status" value="1"/>
</dbReference>
<evidence type="ECO:0000256" key="6">
    <source>
        <dbReference type="PROSITE-ProRule" id="PRU00169"/>
    </source>
</evidence>
<dbReference type="Proteomes" id="UP000186218">
    <property type="component" value="Unassembled WGS sequence"/>
</dbReference>
<dbReference type="InterPro" id="IPR039420">
    <property type="entry name" value="WalR-like"/>
</dbReference>
<name>A0A1N7GA47_9NOCA</name>
<dbReference type="STRING" id="1344003.SAMN05445060_2644"/>